<proteinExistence type="inferred from homology"/>
<dbReference type="PANTHER" id="PTHR34856">
    <property type="entry name" value="PROTEIN NRFD"/>
    <property type="match status" value="1"/>
</dbReference>
<keyword evidence="3" id="KW-1003">Cell membrane</keyword>
<comment type="caution">
    <text evidence="9">The sequence shown here is derived from an EMBL/GenBank/DDBJ whole genome shotgun (WGS) entry which is preliminary data.</text>
</comment>
<dbReference type="Pfam" id="PF03916">
    <property type="entry name" value="NrfD"/>
    <property type="match status" value="1"/>
</dbReference>
<evidence type="ECO:0000256" key="7">
    <source>
        <dbReference type="SAM" id="MobiDB-lite"/>
    </source>
</evidence>
<dbReference type="EMBL" id="JACHLY010000001">
    <property type="protein sequence ID" value="MBB6000473.1"/>
    <property type="molecule type" value="Genomic_DNA"/>
</dbReference>
<gene>
    <name evidence="9" type="ORF">HNR25_004224</name>
</gene>
<feature type="transmembrane region" description="Helical" evidence="8">
    <location>
        <begin position="203"/>
        <end position="223"/>
    </location>
</feature>
<dbReference type="AlphaFoldDB" id="A0A841EHG5"/>
<protein>
    <submittedName>
        <fullName evidence="9">Formate-dependent nitrite reductase membrane component NrfD</fullName>
    </submittedName>
</protein>
<dbReference type="GO" id="GO:0005886">
    <property type="term" value="C:plasma membrane"/>
    <property type="evidence" value="ECO:0007669"/>
    <property type="project" value="UniProtKB-SubCell"/>
</dbReference>
<evidence type="ECO:0000256" key="6">
    <source>
        <dbReference type="ARBA" id="ARBA00023136"/>
    </source>
</evidence>
<keyword evidence="5 8" id="KW-1133">Transmembrane helix</keyword>
<name>A0A841EHG5_9ACTN</name>
<feature type="compositionally biased region" description="Basic and acidic residues" evidence="7">
    <location>
        <begin position="31"/>
        <end position="41"/>
    </location>
</feature>
<organism evidence="9 10">
    <name type="scientific">Streptomonospora salina</name>
    <dbReference type="NCBI Taxonomy" id="104205"/>
    <lineage>
        <taxon>Bacteria</taxon>
        <taxon>Bacillati</taxon>
        <taxon>Actinomycetota</taxon>
        <taxon>Actinomycetes</taxon>
        <taxon>Streptosporangiales</taxon>
        <taxon>Nocardiopsidaceae</taxon>
        <taxon>Streptomonospora</taxon>
    </lineage>
</organism>
<dbReference type="PANTHER" id="PTHR34856:SF2">
    <property type="entry name" value="PROTEIN NRFD"/>
    <property type="match status" value="1"/>
</dbReference>
<evidence type="ECO:0000313" key="9">
    <source>
        <dbReference type="EMBL" id="MBB6000473.1"/>
    </source>
</evidence>
<evidence type="ECO:0000256" key="2">
    <source>
        <dbReference type="ARBA" id="ARBA00008929"/>
    </source>
</evidence>
<sequence length="344" mass="35062">MNTSDVTKEGIRGARPGREAVTGADSALGGQRRERPADDGGGRGSEFGTYYDRPVLNRITWRPRDIAGYLFLGGLAGASSALAAGADLTGRPGLARPLRYTALAAVTGSLAALVNDLGRPDRFLHMLRVMKWTSPMSVGTWILVCYGPLAGAAAASQATGVLPGAGRLAGLGAGAVGPAVSAYTAPLICNTAVPAWHEGYREMPFVFVGSGAAAAGGMGMITAPVGQAGPARRAGAAGAAVENAALAVMERRMGMVAEPYRTGRSGTLMRAAKALTIGGAVGALAGRRSRAVSAIAGAALIAGSACTRFGVFAAGQASVADPRYTVVPQRRRLRDREQAAQQEE</sequence>
<feature type="compositionally biased region" description="Basic and acidic residues" evidence="7">
    <location>
        <begin position="1"/>
        <end position="18"/>
    </location>
</feature>
<keyword evidence="10" id="KW-1185">Reference proteome</keyword>
<keyword evidence="4 8" id="KW-0812">Transmembrane</keyword>
<evidence type="ECO:0000256" key="4">
    <source>
        <dbReference type="ARBA" id="ARBA00022692"/>
    </source>
</evidence>
<dbReference type="Gene3D" id="1.20.1630.10">
    <property type="entry name" value="Formate dehydrogenase/DMSO reductase domain"/>
    <property type="match status" value="1"/>
</dbReference>
<evidence type="ECO:0000256" key="3">
    <source>
        <dbReference type="ARBA" id="ARBA00022475"/>
    </source>
</evidence>
<comment type="subcellular location">
    <subcellularLocation>
        <location evidence="1">Cell membrane</location>
        <topology evidence="1">Multi-pass membrane protein</topology>
    </subcellularLocation>
</comment>
<evidence type="ECO:0000313" key="10">
    <source>
        <dbReference type="Proteomes" id="UP000578077"/>
    </source>
</evidence>
<dbReference type="InterPro" id="IPR005614">
    <property type="entry name" value="NrfD-like"/>
</dbReference>
<feature type="transmembrane region" description="Helical" evidence="8">
    <location>
        <begin position="138"/>
        <end position="158"/>
    </location>
</feature>
<keyword evidence="6 8" id="KW-0472">Membrane</keyword>
<dbReference type="InterPro" id="IPR052049">
    <property type="entry name" value="Electron_transfer_protein"/>
</dbReference>
<dbReference type="RefSeq" id="WP_184637920.1">
    <property type="nucleotide sequence ID" value="NZ_BAABKT010000032.1"/>
</dbReference>
<feature type="region of interest" description="Disordered" evidence="7">
    <location>
        <begin position="1"/>
        <end position="46"/>
    </location>
</feature>
<accession>A0A841EHG5</accession>
<reference evidence="9 10" key="1">
    <citation type="submission" date="2020-08" db="EMBL/GenBank/DDBJ databases">
        <title>Sequencing the genomes of 1000 actinobacteria strains.</title>
        <authorList>
            <person name="Klenk H.-P."/>
        </authorList>
    </citation>
    <scope>NUCLEOTIDE SEQUENCE [LARGE SCALE GENOMIC DNA]</scope>
    <source>
        <strain evidence="9 10">DSM 44593</strain>
    </source>
</reference>
<comment type="similarity">
    <text evidence="2">Belongs to the NrfD family.</text>
</comment>
<evidence type="ECO:0000256" key="8">
    <source>
        <dbReference type="SAM" id="Phobius"/>
    </source>
</evidence>
<evidence type="ECO:0000256" key="1">
    <source>
        <dbReference type="ARBA" id="ARBA00004651"/>
    </source>
</evidence>
<feature type="transmembrane region" description="Helical" evidence="8">
    <location>
        <begin position="98"/>
        <end position="117"/>
    </location>
</feature>
<dbReference type="Proteomes" id="UP000578077">
    <property type="component" value="Unassembled WGS sequence"/>
</dbReference>
<evidence type="ECO:0000256" key="5">
    <source>
        <dbReference type="ARBA" id="ARBA00022989"/>
    </source>
</evidence>
<feature type="transmembrane region" description="Helical" evidence="8">
    <location>
        <begin position="66"/>
        <end position="86"/>
    </location>
</feature>